<dbReference type="Proteomes" id="UP000007800">
    <property type="component" value="Unassembled WGS sequence"/>
</dbReference>
<feature type="transmembrane region" description="Helical" evidence="1">
    <location>
        <begin position="45"/>
        <end position="66"/>
    </location>
</feature>
<evidence type="ECO:0000313" key="3">
    <source>
        <dbReference type="Proteomes" id="UP000007800"/>
    </source>
</evidence>
<protein>
    <submittedName>
        <fullName evidence="2">Uncharacterized protein</fullName>
    </submittedName>
</protein>
<organism evidence="3">
    <name type="scientific">Perkinsus marinus (strain ATCC 50983 / TXsc)</name>
    <dbReference type="NCBI Taxonomy" id="423536"/>
    <lineage>
        <taxon>Eukaryota</taxon>
        <taxon>Sar</taxon>
        <taxon>Alveolata</taxon>
        <taxon>Perkinsozoa</taxon>
        <taxon>Perkinsea</taxon>
        <taxon>Perkinsida</taxon>
        <taxon>Perkinsidae</taxon>
        <taxon>Perkinsus</taxon>
    </lineage>
</organism>
<keyword evidence="1" id="KW-0472">Membrane</keyword>
<dbReference type="RefSeq" id="XP_002764543.1">
    <property type="nucleotide sequence ID" value="XM_002764497.1"/>
</dbReference>
<gene>
    <name evidence="2" type="ORF">Pmar_PMAR024701</name>
</gene>
<dbReference type="InParanoid" id="C5M130"/>
<keyword evidence="3" id="KW-1185">Reference proteome</keyword>
<dbReference type="EMBL" id="GG687290">
    <property type="protein sequence ID" value="EEQ97260.1"/>
    <property type="molecule type" value="Genomic_DNA"/>
</dbReference>
<keyword evidence="1" id="KW-1133">Transmembrane helix</keyword>
<dbReference type="InterPro" id="IPR033579">
    <property type="entry name" value="TMEM128"/>
</dbReference>
<keyword evidence="1" id="KW-0812">Transmembrane</keyword>
<evidence type="ECO:0000256" key="1">
    <source>
        <dbReference type="SAM" id="Phobius"/>
    </source>
</evidence>
<sequence length="74" mass="8312">MAAIGLFTFIMFLLALLPVFGWWTVPIQFTFFMAFVNVGNLLPSGPIGSILTFVIFLAAFFTSNYIPHEGYAHY</sequence>
<dbReference type="GeneID" id="9054408"/>
<reference evidence="2 3" key="1">
    <citation type="submission" date="2008-07" db="EMBL/GenBank/DDBJ databases">
        <authorList>
            <person name="El-Sayed N."/>
            <person name="Caler E."/>
            <person name="Inman J."/>
            <person name="Amedeo P."/>
            <person name="Hass B."/>
            <person name="Wortman J."/>
        </authorList>
    </citation>
    <scope>NUCLEOTIDE SEQUENCE [LARGE SCALE GENOMIC DNA]</scope>
    <source>
        <strain evidence="3">ATCC 50983 / TXsc</strain>
    </source>
</reference>
<dbReference type="OrthoDB" id="58903at2759"/>
<name>C5M130_PERM5</name>
<dbReference type="Pfam" id="PF20479">
    <property type="entry name" value="TMEM128"/>
    <property type="match status" value="1"/>
</dbReference>
<evidence type="ECO:0000313" key="2">
    <source>
        <dbReference type="EMBL" id="EEQ97260.1"/>
    </source>
</evidence>
<accession>C5M130</accession>
<dbReference type="AlphaFoldDB" id="C5M130"/>
<proteinExistence type="predicted"/>